<sequence>MINLKKVKVELRVCVSCRKIFGCYLFGQTMECQECPIDQCEIRGVRIVDSEFVKLLESRKISMSGGVC</sequence>
<comment type="caution">
    <text evidence="1">The sequence shown here is derived from an EMBL/GenBank/DDBJ whole genome shotgun (WGS) entry which is preliminary data.</text>
</comment>
<feature type="non-terminal residue" evidence="1">
    <location>
        <position position="68"/>
    </location>
</feature>
<accession>X0WQL5</accession>
<name>X0WQL5_9ZZZZ</name>
<proteinExistence type="predicted"/>
<dbReference type="AlphaFoldDB" id="X0WQL5"/>
<dbReference type="EMBL" id="BARS01039028">
    <property type="protein sequence ID" value="GAG14956.1"/>
    <property type="molecule type" value="Genomic_DNA"/>
</dbReference>
<gene>
    <name evidence="1" type="ORF">S01H1_59652</name>
</gene>
<organism evidence="1">
    <name type="scientific">marine sediment metagenome</name>
    <dbReference type="NCBI Taxonomy" id="412755"/>
    <lineage>
        <taxon>unclassified sequences</taxon>
        <taxon>metagenomes</taxon>
        <taxon>ecological metagenomes</taxon>
    </lineage>
</organism>
<protein>
    <submittedName>
        <fullName evidence="1">Uncharacterized protein</fullName>
    </submittedName>
</protein>
<reference evidence="1" key="1">
    <citation type="journal article" date="2014" name="Front. Microbiol.">
        <title>High frequency of phylogenetically diverse reductive dehalogenase-homologous genes in deep subseafloor sedimentary metagenomes.</title>
        <authorList>
            <person name="Kawai M."/>
            <person name="Futagami T."/>
            <person name="Toyoda A."/>
            <person name="Takaki Y."/>
            <person name="Nishi S."/>
            <person name="Hori S."/>
            <person name="Arai W."/>
            <person name="Tsubouchi T."/>
            <person name="Morono Y."/>
            <person name="Uchiyama I."/>
            <person name="Ito T."/>
            <person name="Fujiyama A."/>
            <person name="Inagaki F."/>
            <person name="Takami H."/>
        </authorList>
    </citation>
    <scope>NUCLEOTIDE SEQUENCE</scope>
    <source>
        <strain evidence="1">Expedition CK06-06</strain>
    </source>
</reference>
<evidence type="ECO:0000313" key="1">
    <source>
        <dbReference type="EMBL" id="GAG14956.1"/>
    </source>
</evidence>